<dbReference type="InterPro" id="IPR007737">
    <property type="entry name" value="Mga_HTH"/>
</dbReference>
<evidence type="ECO:0000313" key="8">
    <source>
        <dbReference type="Proteomes" id="UP000216207"/>
    </source>
</evidence>
<dbReference type="PROSITE" id="PS51372">
    <property type="entry name" value="PRD_2"/>
    <property type="match status" value="1"/>
</dbReference>
<proteinExistence type="predicted"/>
<evidence type="ECO:0000313" key="7">
    <source>
        <dbReference type="EMBL" id="PAE87513.1"/>
    </source>
</evidence>
<name>A0A268NVI1_SHOCL</name>
<dbReference type="Pfam" id="PF00359">
    <property type="entry name" value="PTS_EIIA_2"/>
    <property type="match status" value="1"/>
</dbReference>
<dbReference type="InterPro" id="IPR001034">
    <property type="entry name" value="DeoR_HTH"/>
</dbReference>
<evidence type="ECO:0000259" key="6">
    <source>
        <dbReference type="PROSITE" id="PS51372"/>
    </source>
</evidence>
<dbReference type="Pfam" id="PF05043">
    <property type="entry name" value="Mga"/>
    <property type="match status" value="1"/>
</dbReference>
<keyword evidence="1" id="KW-0677">Repeat</keyword>
<dbReference type="EMBL" id="NPCC01000033">
    <property type="protein sequence ID" value="PAE87513.1"/>
    <property type="molecule type" value="Genomic_DNA"/>
</dbReference>
<dbReference type="Gene3D" id="3.40.930.10">
    <property type="entry name" value="Mannitol-specific EII, Chain A"/>
    <property type="match status" value="1"/>
</dbReference>
<keyword evidence="4" id="KW-0804">Transcription</keyword>
<protein>
    <submittedName>
        <fullName evidence="7">Uncharacterized protein</fullName>
    </submittedName>
</protein>
<keyword evidence="3" id="KW-0010">Activator</keyword>
<evidence type="ECO:0000256" key="2">
    <source>
        <dbReference type="ARBA" id="ARBA00023015"/>
    </source>
</evidence>
<evidence type="ECO:0000259" key="5">
    <source>
        <dbReference type="PROSITE" id="PS51094"/>
    </source>
</evidence>
<sequence length="611" mass="69161">MVALKKRHARLLQLLKEKEGRFLSGRELGEQLGVSDRTIRNDIRILNEDYLINAEIVSNNRLGYKLRGTLTQFNKRSHLDLDYHKRAFQLVKELLDANGWMSYDKFAETHFVSPQTIHSDVMRMSEWLKQYDRKAMFDTKPFCGIRLLGNEQDKRMLLTSLFNNEFAAKQEAISQMTTAFSGWHTPQSIADIGKKLSDVLDAHSIYVSASVWAKLLAVVLVAVHRGKTHELSTNKSAQAGANWKLAEQIANAIGWPCCPDGELAYLASNCIAFKLLPIQKNGNAAASERLQAACLAGLSLLEKQYGVDLIGDQKLLRHLTLHLQNMLSVLQDQYEIEAPSLSMIKAQYIHAFQMAVVFAEELGEKLSISVPEAEVSYLALHLQAAIDRMERKPIRVPLISTKSLAMTTLMKQKVEQAYPQVSIQEIYIPYAPSAVPRDAAFVLTTSKELKTQHKTLYIEGDFITKEDIARIKECLTYGILQARVTEDCFFRLNGQTKEELLRLLVKKAGAEVYLPSIESREQLSATDIGNRMAVPHPLISIDAPETKIFVGMNSRAVQWGERTVQMVFLLLVSERDTVLYESIFREIYQLSKTARLQDMKSYQGFRNSLSL</sequence>
<evidence type="ECO:0000256" key="4">
    <source>
        <dbReference type="ARBA" id="ARBA00023163"/>
    </source>
</evidence>
<dbReference type="GO" id="GO:0003700">
    <property type="term" value="F:DNA-binding transcription factor activity"/>
    <property type="evidence" value="ECO:0007669"/>
    <property type="project" value="InterPro"/>
</dbReference>
<dbReference type="InterPro" id="IPR002178">
    <property type="entry name" value="PTS_EIIA_type-2_dom"/>
</dbReference>
<dbReference type="Pfam" id="PF08279">
    <property type="entry name" value="HTH_11"/>
    <property type="match status" value="1"/>
</dbReference>
<accession>A0A268NVI1</accession>
<dbReference type="InterPro" id="IPR036388">
    <property type="entry name" value="WH-like_DNA-bd_sf"/>
</dbReference>
<dbReference type="InterPro" id="IPR036390">
    <property type="entry name" value="WH_DNA-bd_sf"/>
</dbReference>
<dbReference type="PANTHER" id="PTHR30185">
    <property type="entry name" value="CRYPTIC BETA-GLUCOSIDE BGL OPERON ANTITERMINATOR"/>
    <property type="match status" value="1"/>
</dbReference>
<dbReference type="Proteomes" id="UP000216207">
    <property type="component" value="Unassembled WGS sequence"/>
</dbReference>
<dbReference type="InterPro" id="IPR050661">
    <property type="entry name" value="BglG_antiterminators"/>
</dbReference>
<dbReference type="Gene3D" id="1.10.10.10">
    <property type="entry name" value="Winged helix-like DNA-binding domain superfamily/Winged helix DNA-binding domain"/>
    <property type="match status" value="1"/>
</dbReference>
<feature type="domain" description="PRD" evidence="6">
    <location>
        <begin position="285"/>
        <end position="392"/>
    </location>
</feature>
<dbReference type="SUPFAM" id="SSF63520">
    <property type="entry name" value="PTS-regulatory domain, PRD"/>
    <property type="match status" value="1"/>
</dbReference>
<evidence type="ECO:0000256" key="1">
    <source>
        <dbReference type="ARBA" id="ARBA00022737"/>
    </source>
</evidence>
<dbReference type="AlphaFoldDB" id="A0A268NVI1"/>
<comment type="caution">
    <text evidence="7">The sequence shown here is derived from an EMBL/GenBank/DDBJ whole genome shotgun (WGS) entry which is preliminary data.</text>
</comment>
<evidence type="ECO:0000256" key="3">
    <source>
        <dbReference type="ARBA" id="ARBA00023159"/>
    </source>
</evidence>
<gene>
    <name evidence="7" type="ORF">CHH72_17495</name>
</gene>
<dbReference type="SUPFAM" id="SSF55804">
    <property type="entry name" value="Phoshotransferase/anion transport protein"/>
    <property type="match status" value="1"/>
</dbReference>
<reference evidence="7 8" key="1">
    <citation type="submission" date="2017-07" db="EMBL/GenBank/DDBJ databases">
        <title>Isolation and whole genome analysis of endospore-forming bacteria from heroin.</title>
        <authorList>
            <person name="Kalinowski J."/>
            <person name="Ahrens B."/>
            <person name="Al-Dilaimi A."/>
            <person name="Winkler A."/>
            <person name="Wibberg D."/>
            <person name="Schleenbecker U."/>
            <person name="Ruckert C."/>
            <person name="Wolfel R."/>
            <person name="Grass G."/>
        </authorList>
    </citation>
    <scope>NUCLEOTIDE SEQUENCE [LARGE SCALE GENOMIC DNA]</scope>
    <source>
        <strain evidence="7 8">7539</strain>
    </source>
</reference>
<dbReference type="Pfam" id="PF00874">
    <property type="entry name" value="PRD"/>
    <property type="match status" value="1"/>
</dbReference>
<feature type="domain" description="PTS EIIA type-2" evidence="5">
    <location>
        <begin position="473"/>
        <end position="611"/>
    </location>
</feature>
<dbReference type="InterPro" id="IPR013196">
    <property type="entry name" value="HTH_11"/>
</dbReference>
<dbReference type="InterPro" id="IPR016152">
    <property type="entry name" value="PTrfase/Anion_transptr"/>
</dbReference>
<dbReference type="SUPFAM" id="SSF46785">
    <property type="entry name" value="Winged helix' DNA-binding domain"/>
    <property type="match status" value="1"/>
</dbReference>
<dbReference type="InterPro" id="IPR036634">
    <property type="entry name" value="PRD_sf"/>
</dbReference>
<dbReference type="SMART" id="SM00420">
    <property type="entry name" value="HTH_DEOR"/>
    <property type="match status" value="1"/>
</dbReference>
<organism evidence="7 8">
    <name type="scientific">Shouchella clausii</name>
    <name type="common">Alkalihalobacillus clausii</name>
    <dbReference type="NCBI Taxonomy" id="79880"/>
    <lineage>
        <taxon>Bacteria</taxon>
        <taxon>Bacillati</taxon>
        <taxon>Bacillota</taxon>
        <taxon>Bacilli</taxon>
        <taxon>Bacillales</taxon>
        <taxon>Bacillaceae</taxon>
        <taxon>Shouchella</taxon>
    </lineage>
</organism>
<dbReference type="PANTHER" id="PTHR30185:SF13">
    <property type="entry name" value="LICABCH OPERON REGULATOR-RELATED"/>
    <property type="match status" value="1"/>
</dbReference>
<dbReference type="InterPro" id="IPR011608">
    <property type="entry name" value="PRD"/>
</dbReference>
<dbReference type="PROSITE" id="PS51094">
    <property type="entry name" value="PTS_EIIA_TYPE_2"/>
    <property type="match status" value="1"/>
</dbReference>
<dbReference type="Gene3D" id="1.10.1790.10">
    <property type="entry name" value="PRD domain"/>
    <property type="match status" value="1"/>
</dbReference>
<keyword evidence="2" id="KW-0805">Transcription regulation</keyword>